<comment type="caution">
    <text evidence="4">The sequence shown here is derived from an EMBL/GenBank/DDBJ whole genome shotgun (WGS) entry which is preliminary data.</text>
</comment>
<evidence type="ECO:0000256" key="1">
    <source>
        <dbReference type="ARBA" id="ARBA00022737"/>
    </source>
</evidence>
<dbReference type="PANTHER" id="PTHR24171:SF10">
    <property type="entry name" value="ANKYRIN REPEAT DOMAIN-CONTAINING PROTEIN 29-LIKE"/>
    <property type="match status" value="1"/>
</dbReference>
<evidence type="ECO:0000313" key="5">
    <source>
        <dbReference type="Proteomes" id="UP000792457"/>
    </source>
</evidence>
<feature type="repeat" description="ANK" evidence="3">
    <location>
        <begin position="43"/>
        <end position="75"/>
    </location>
</feature>
<keyword evidence="1" id="KW-0677">Repeat</keyword>
<sequence>MGEVDTVDSNGLTPLMWASAYGQMPTVQLLLRHGAKTENTGPDGESPLHLAAAGGHHDVLRLLLSEGASVNRADDVCCLNCRIENSIDLDLDNGNTALMYAAYGDHPHCVNELLLRGADLTMVNLNGDTAFGVAVGRGSKLAQSVIEKYLIMLLT</sequence>
<dbReference type="InterPro" id="IPR036770">
    <property type="entry name" value="Ankyrin_rpt-contain_sf"/>
</dbReference>
<dbReference type="SUPFAM" id="SSF48403">
    <property type="entry name" value="Ankyrin repeat"/>
    <property type="match status" value="1"/>
</dbReference>
<keyword evidence="5" id="KW-1185">Reference proteome</keyword>
<evidence type="ECO:0008006" key="6">
    <source>
        <dbReference type="Google" id="ProtNLM"/>
    </source>
</evidence>
<dbReference type="Proteomes" id="UP000792457">
    <property type="component" value="Unassembled WGS sequence"/>
</dbReference>
<dbReference type="PANTHER" id="PTHR24171">
    <property type="entry name" value="ANKYRIN REPEAT DOMAIN-CONTAINING PROTEIN 39-RELATED"/>
    <property type="match status" value="1"/>
</dbReference>
<dbReference type="Pfam" id="PF12796">
    <property type="entry name" value="Ank_2"/>
    <property type="match status" value="1"/>
</dbReference>
<feature type="repeat" description="ANK" evidence="3">
    <location>
        <begin position="10"/>
        <end position="42"/>
    </location>
</feature>
<evidence type="ECO:0000313" key="4">
    <source>
        <dbReference type="EMBL" id="KAG8235057.1"/>
    </source>
</evidence>
<dbReference type="PROSITE" id="PS50088">
    <property type="entry name" value="ANK_REPEAT"/>
    <property type="match status" value="3"/>
</dbReference>
<name>A0A8K0P6N0_LADFU</name>
<feature type="repeat" description="ANK" evidence="3">
    <location>
        <begin position="93"/>
        <end position="125"/>
    </location>
</feature>
<dbReference type="PROSITE" id="PS50297">
    <property type="entry name" value="ANK_REP_REGION"/>
    <property type="match status" value="3"/>
</dbReference>
<keyword evidence="2 3" id="KW-0040">ANK repeat</keyword>
<evidence type="ECO:0000256" key="3">
    <source>
        <dbReference type="PROSITE-ProRule" id="PRU00023"/>
    </source>
</evidence>
<dbReference type="PRINTS" id="PR01415">
    <property type="entry name" value="ANKYRIN"/>
</dbReference>
<dbReference type="OrthoDB" id="10251692at2759"/>
<dbReference type="SMART" id="SM00248">
    <property type="entry name" value="ANK"/>
    <property type="match status" value="3"/>
</dbReference>
<proteinExistence type="predicted"/>
<gene>
    <name evidence="4" type="ORF">J437_LFUL014560</name>
</gene>
<dbReference type="AlphaFoldDB" id="A0A8K0P6N0"/>
<reference evidence="4" key="2">
    <citation type="submission" date="2017-10" db="EMBL/GenBank/DDBJ databases">
        <title>Ladona fulva Genome sequencing and assembly.</title>
        <authorList>
            <person name="Murali S."/>
            <person name="Richards S."/>
            <person name="Bandaranaike D."/>
            <person name="Bellair M."/>
            <person name="Blankenburg K."/>
            <person name="Chao H."/>
            <person name="Dinh H."/>
            <person name="Doddapaneni H."/>
            <person name="Dugan-Rocha S."/>
            <person name="Elkadiri S."/>
            <person name="Gnanaolivu R."/>
            <person name="Hernandez B."/>
            <person name="Skinner E."/>
            <person name="Javaid M."/>
            <person name="Lee S."/>
            <person name="Li M."/>
            <person name="Ming W."/>
            <person name="Munidasa M."/>
            <person name="Muniz J."/>
            <person name="Nguyen L."/>
            <person name="Hughes D."/>
            <person name="Osuji N."/>
            <person name="Pu L.-L."/>
            <person name="Puazo M."/>
            <person name="Qu C."/>
            <person name="Quiroz J."/>
            <person name="Raj R."/>
            <person name="Weissenberger G."/>
            <person name="Xin Y."/>
            <person name="Zou X."/>
            <person name="Han Y."/>
            <person name="Worley K."/>
            <person name="Muzny D."/>
            <person name="Gibbs R."/>
        </authorList>
    </citation>
    <scope>NUCLEOTIDE SEQUENCE</scope>
    <source>
        <strain evidence="4">Sampled in the wild</strain>
    </source>
</reference>
<organism evidence="4 5">
    <name type="scientific">Ladona fulva</name>
    <name type="common">Scarce chaser dragonfly</name>
    <name type="synonym">Libellula fulva</name>
    <dbReference type="NCBI Taxonomy" id="123851"/>
    <lineage>
        <taxon>Eukaryota</taxon>
        <taxon>Metazoa</taxon>
        <taxon>Ecdysozoa</taxon>
        <taxon>Arthropoda</taxon>
        <taxon>Hexapoda</taxon>
        <taxon>Insecta</taxon>
        <taxon>Pterygota</taxon>
        <taxon>Palaeoptera</taxon>
        <taxon>Odonata</taxon>
        <taxon>Epiprocta</taxon>
        <taxon>Anisoptera</taxon>
        <taxon>Libelluloidea</taxon>
        <taxon>Libellulidae</taxon>
        <taxon>Ladona</taxon>
    </lineage>
</organism>
<accession>A0A8K0P6N0</accession>
<dbReference type="EMBL" id="KZ308871">
    <property type="protein sequence ID" value="KAG8235057.1"/>
    <property type="molecule type" value="Genomic_DNA"/>
</dbReference>
<reference evidence="4" key="1">
    <citation type="submission" date="2013-04" db="EMBL/GenBank/DDBJ databases">
        <authorList>
            <person name="Qu J."/>
            <person name="Murali S.C."/>
            <person name="Bandaranaike D."/>
            <person name="Bellair M."/>
            <person name="Blankenburg K."/>
            <person name="Chao H."/>
            <person name="Dinh H."/>
            <person name="Doddapaneni H."/>
            <person name="Downs B."/>
            <person name="Dugan-Rocha S."/>
            <person name="Elkadiri S."/>
            <person name="Gnanaolivu R.D."/>
            <person name="Hernandez B."/>
            <person name="Javaid M."/>
            <person name="Jayaseelan J.C."/>
            <person name="Lee S."/>
            <person name="Li M."/>
            <person name="Ming W."/>
            <person name="Munidasa M."/>
            <person name="Muniz J."/>
            <person name="Nguyen L."/>
            <person name="Ongeri F."/>
            <person name="Osuji N."/>
            <person name="Pu L.-L."/>
            <person name="Puazo M."/>
            <person name="Qu C."/>
            <person name="Quiroz J."/>
            <person name="Raj R."/>
            <person name="Weissenberger G."/>
            <person name="Xin Y."/>
            <person name="Zou X."/>
            <person name="Han Y."/>
            <person name="Richards S."/>
            <person name="Worley K."/>
            <person name="Muzny D."/>
            <person name="Gibbs R."/>
        </authorList>
    </citation>
    <scope>NUCLEOTIDE SEQUENCE</scope>
    <source>
        <strain evidence="4">Sampled in the wild</strain>
    </source>
</reference>
<dbReference type="Pfam" id="PF00023">
    <property type="entry name" value="Ank"/>
    <property type="match status" value="1"/>
</dbReference>
<dbReference type="Gene3D" id="1.25.40.20">
    <property type="entry name" value="Ankyrin repeat-containing domain"/>
    <property type="match status" value="1"/>
</dbReference>
<protein>
    <recommendedName>
        <fullName evidence="6">Ankyrin repeat family A protein 2</fullName>
    </recommendedName>
</protein>
<dbReference type="InterPro" id="IPR002110">
    <property type="entry name" value="Ankyrin_rpt"/>
</dbReference>
<evidence type="ECO:0000256" key="2">
    <source>
        <dbReference type="ARBA" id="ARBA00023043"/>
    </source>
</evidence>